<dbReference type="EMBL" id="FTOG01000001">
    <property type="protein sequence ID" value="SIS45959.1"/>
    <property type="molecule type" value="Genomic_DNA"/>
</dbReference>
<dbReference type="Proteomes" id="UP000186221">
    <property type="component" value="Unassembled WGS sequence"/>
</dbReference>
<dbReference type="RefSeq" id="WP_076483426.1">
    <property type="nucleotide sequence ID" value="NZ_FTOG01000001.1"/>
</dbReference>
<dbReference type="InterPro" id="IPR008949">
    <property type="entry name" value="Isoprenoid_synthase_dom_sf"/>
</dbReference>
<gene>
    <name evidence="1" type="ORF">SAMN05421580_101501</name>
</gene>
<organism evidence="1 2">
    <name type="scientific">Rhodobacter aestuarii</name>
    <dbReference type="NCBI Taxonomy" id="453582"/>
    <lineage>
        <taxon>Bacteria</taxon>
        <taxon>Pseudomonadati</taxon>
        <taxon>Pseudomonadota</taxon>
        <taxon>Alphaproteobacteria</taxon>
        <taxon>Rhodobacterales</taxon>
        <taxon>Rhodobacter group</taxon>
        <taxon>Rhodobacter</taxon>
    </lineage>
</organism>
<name>A0A1N7J9D9_9RHOB</name>
<accession>A0A1N7J9D9</accession>
<evidence type="ECO:0000313" key="2">
    <source>
        <dbReference type="Proteomes" id="UP000186221"/>
    </source>
</evidence>
<reference evidence="2" key="1">
    <citation type="submission" date="2017-01" db="EMBL/GenBank/DDBJ databases">
        <authorList>
            <person name="Varghese N."/>
            <person name="Submissions S."/>
        </authorList>
    </citation>
    <scope>NUCLEOTIDE SEQUENCE [LARGE SCALE GENOMIC DNA]</scope>
    <source>
        <strain evidence="2">DSM 19945</strain>
    </source>
</reference>
<sequence>MSDAVTLCAQRLETGDPDRFAAVMALPGPMRPAGFALYALNLELAHAPWASPEPMVAEIRLQWWIEALEAQGKEGREIPHDIGPALANIAPQAIEFMVESGEARRADCWSDPFEDAARLWDYLDATAGAPMVALGLSLGAEAEVSLRAYGAAAGLANWLVAQPELTARGRLGLSGATPQNLAALAKEGLARLTAAEAALKAADQPARLAALAGWQARAILQKAARTPEAIAKGTLRGSDFSRRFALLKARLAA</sequence>
<dbReference type="InterPro" id="IPR002060">
    <property type="entry name" value="Squ/phyt_synthse"/>
</dbReference>
<dbReference type="Gene3D" id="1.10.600.10">
    <property type="entry name" value="Farnesyl Diphosphate Synthase"/>
    <property type="match status" value="1"/>
</dbReference>
<dbReference type="SUPFAM" id="SSF48576">
    <property type="entry name" value="Terpenoid synthases"/>
    <property type="match status" value="1"/>
</dbReference>
<dbReference type="STRING" id="453582.SAMN05421580_101501"/>
<evidence type="ECO:0000313" key="1">
    <source>
        <dbReference type="EMBL" id="SIS45959.1"/>
    </source>
</evidence>
<protein>
    <submittedName>
        <fullName evidence="1">Phytoene/squalene synthetase</fullName>
    </submittedName>
</protein>
<keyword evidence="2" id="KW-1185">Reference proteome</keyword>
<dbReference type="AlphaFoldDB" id="A0A1N7J9D9"/>
<dbReference type="Pfam" id="PF00494">
    <property type="entry name" value="SQS_PSY"/>
    <property type="match status" value="1"/>
</dbReference>
<proteinExistence type="predicted"/>